<organism evidence="3 4">
    <name type="scientific">Lymnaea stagnalis</name>
    <name type="common">Great pond snail</name>
    <name type="synonym">Helix stagnalis</name>
    <dbReference type="NCBI Taxonomy" id="6523"/>
    <lineage>
        <taxon>Eukaryota</taxon>
        <taxon>Metazoa</taxon>
        <taxon>Spiralia</taxon>
        <taxon>Lophotrochozoa</taxon>
        <taxon>Mollusca</taxon>
        <taxon>Gastropoda</taxon>
        <taxon>Heterobranchia</taxon>
        <taxon>Euthyneura</taxon>
        <taxon>Panpulmonata</taxon>
        <taxon>Hygrophila</taxon>
        <taxon>Lymnaeoidea</taxon>
        <taxon>Lymnaeidae</taxon>
        <taxon>Lymnaea</taxon>
    </lineage>
</organism>
<protein>
    <submittedName>
        <fullName evidence="3">Uncharacterized protein</fullName>
    </submittedName>
</protein>
<keyword evidence="1" id="KW-1133">Transmembrane helix</keyword>
<keyword evidence="4" id="KW-1185">Reference proteome</keyword>
<feature type="chain" id="PRO_5044021995" evidence="2">
    <location>
        <begin position="20"/>
        <end position="500"/>
    </location>
</feature>
<keyword evidence="1" id="KW-0472">Membrane</keyword>
<feature type="signal peptide" evidence="2">
    <location>
        <begin position="1"/>
        <end position="19"/>
    </location>
</feature>
<accession>A0AAV2I599</accession>
<keyword evidence="1" id="KW-0812">Transmembrane</keyword>
<comment type="caution">
    <text evidence="3">The sequence shown here is derived from an EMBL/GenBank/DDBJ whole genome shotgun (WGS) entry which is preliminary data.</text>
</comment>
<name>A0AAV2I599_LYMST</name>
<dbReference type="Proteomes" id="UP001497497">
    <property type="component" value="Unassembled WGS sequence"/>
</dbReference>
<gene>
    <name evidence="3" type="ORF">GSLYS_00014682001</name>
</gene>
<dbReference type="AlphaFoldDB" id="A0AAV2I599"/>
<evidence type="ECO:0000256" key="1">
    <source>
        <dbReference type="SAM" id="Phobius"/>
    </source>
</evidence>
<dbReference type="EMBL" id="CAXITT010000411">
    <property type="protein sequence ID" value="CAL1541040.1"/>
    <property type="molecule type" value="Genomic_DNA"/>
</dbReference>
<evidence type="ECO:0000256" key="2">
    <source>
        <dbReference type="SAM" id="SignalP"/>
    </source>
</evidence>
<feature type="transmembrane region" description="Helical" evidence="1">
    <location>
        <begin position="470"/>
        <end position="491"/>
    </location>
</feature>
<reference evidence="3 4" key="1">
    <citation type="submission" date="2024-04" db="EMBL/GenBank/DDBJ databases">
        <authorList>
            <consortium name="Genoscope - CEA"/>
            <person name="William W."/>
        </authorList>
    </citation>
    <scope>NUCLEOTIDE SEQUENCE [LARGE SCALE GENOMIC DNA]</scope>
</reference>
<keyword evidence="2" id="KW-0732">Signal</keyword>
<evidence type="ECO:0000313" key="4">
    <source>
        <dbReference type="Proteomes" id="UP001497497"/>
    </source>
</evidence>
<proteinExistence type="predicted"/>
<evidence type="ECO:0000313" key="3">
    <source>
        <dbReference type="EMBL" id="CAL1541040.1"/>
    </source>
</evidence>
<sequence>MKLLVCVLLLAVTVDVGYAVDCSGVTKCYGADAQDRINRKNQDYDYGGACREYAKVLQCLNSAGVAGCETVVKEQTDLLVNQTTQFCLPDGSLTGCGYDVNNCMQEALNILQDFKNNNASMACPAITQFAKCSDGVKNANECPQVVLDGLNALHTALSSDQMLSGCDGPCAQAIGVCTKGLVADVSGPSLIKTNWKDFCKNAYMAVNCTKALETNGACVGNDQEKVFRITLAGIVGYLTDYCDANGNPSDCVKGLDLCNGDLLLLSQQDLKGQCKSAAEFLECSSNLPCEQQLGSVIQGLRNGFQTQERAQSCPTVGSCSDRLIACQSNDAALQSINKNTGDPQFCKIVTNAVTCFDFVRNDPICSKENFIVSEFETAMAVDAAPECGATIGDCTDRLKICADSERILAAVDNTTQKDLFCNRTRRGVACFDKVRRNPNCTVDKVEVSQWESKLRNFVAPFCGGASVVHIPLLLIVACVLVSVNQVFLPFWDRTSKKSFL</sequence>